<comment type="caution">
    <text evidence="2">The sequence shown here is derived from an EMBL/GenBank/DDBJ whole genome shotgun (WGS) entry which is preliminary data.</text>
</comment>
<dbReference type="Proteomes" id="UP000824260">
    <property type="component" value="Unassembled WGS sequence"/>
</dbReference>
<dbReference type="InterPro" id="IPR014710">
    <property type="entry name" value="RmlC-like_jellyroll"/>
</dbReference>
<dbReference type="InterPro" id="IPR011051">
    <property type="entry name" value="RmlC_Cupin_sf"/>
</dbReference>
<name>A0A9D0ZKQ1_9FIRM</name>
<sequence length="337" mass="39156">MDLNKMEEVRNFTGHKYLIRMMEPGDWLRHYNEGDEVVNDFILPRGPRQKDEFSDTVYHKNATVPYHWHEHGFETFEIARGSVDCVIDGKHFIAKTGDLLHIPPYTAHGFVFLEEGTIWRELFQEMDMSGGIFEKNIVNAYYDSMKEDPAFMAMYRSGKTMRREEPAVWSQPPVDHSQVFQCRTPDFAWARHEGEGYSIQLKICKWETAGCKEIWHADLKKGLKVEYAYPHRGYDMFYVQKGSLEVTIDHSYESAEPQTFVAGPDTIIDIPPYHTYTIRVLEDAALYNYGGEYDLKACLEDLASVKRDAPERIAAKEDYLAFLRQYGVYATNMTFEG</sequence>
<proteinExistence type="predicted"/>
<reference evidence="2" key="2">
    <citation type="journal article" date="2021" name="PeerJ">
        <title>Extensive microbial diversity within the chicken gut microbiome revealed by metagenomics and culture.</title>
        <authorList>
            <person name="Gilroy R."/>
            <person name="Ravi A."/>
            <person name="Getino M."/>
            <person name="Pursley I."/>
            <person name="Horton D.L."/>
            <person name="Alikhan N.F."/>
            <person name="Baker D."/>
            <person name="Gharbi K."/>
            <person name="Hall N."/>
            <person name="Watson M."/>
            <person name="Adriaenssens E.M."/>
            <person name="Foster-Nyarko E."/>
            <person name="Jarju S."/>
            <person name="Secka A."/>
            <person name="Antonio M."/>
            <person name="Oren A."/>
            <person name="Chaudhuri R.R."/>
            <person name="La Ragione R."/>
            <person name="Hildebrand F."/>
            <person name="Pallen M.J."/>
        </authorList>
    </citation>
    <scope>NUCLEOTIDE SEQUENCE</scope>
    <source>
        <strain evidence="2">ChiSjej6B24-2974</strain>
    </source>
</reference>
<reference evidence="2" key="1">
    <citation type="submission" date="2020-10" db="EMBL/GenBank/DDBJ databases">
        <authorList>
            <person name="Gilroy R."/>
        </authorList>
    </citation>
    <scope>NUCLEOTIDE SEQUENCE</scope>
    <source>
        <strain evidence="2">ChiSjej6B24-2974</strain>
    </source>
</reference>
<dbReference type="Gene3D" id="2.60.120.10">
    <property type="entry name" value="Jelly Rolls"/>
    <property type="match status" value="2"/>
</dbReference>
<feature type="domain" description="Cupin type-2" evidence="1">
    <location>
        <begin position="58"/>
        <end position="112"/>
    </location>
</feature>
<gene>
    <name evidence="2" type="ORF">IAA52_04385</name>
</gene>
<evidence type="ECO:0000313" key="2">
    <source>
        <dbReference type="EMBL" id="HIQ82320.1"/>
    </source>
</evidence>
<dbReference type="PANTHER" id="PTHR36440:SF1">
    <property type="entry name" value="PUTATIVE (AFU_ORTHOLOGUE AFUA_8G07350)-RELATED"/>
    <property type="match status" value="1"/>
</dbReference>
<organism evidence="2 3">
    <name type="scientific">Candidatus Pullichristensenella stercorigallinarum</name>
    <dbReference type="NCBI Taxonomy" id="2840909"/>
    <lineage>
        <taxon>Bacteria</taxon>
        <taxon>Bacillati</taxon>
        <taxon>Bacillota</taxon>
        <taxon>Clostridia</taxon>
        <taxon>Candidatus Pullichristensenella</taxon>
    </lineage>
</organism>
<dbReference type="InterPro" id="IPR053146">
    <property type="entry name" value="QDO-like"/>
</dbReference>
<dbReference type="EMBL" id="DVFZ01000045">
    <property type="protein sequence ID" value="HIQ82320.1"/>
    <property type="molecule type" value="Genomic_DNA"/>
</dbReference>
<evidence type="ECO:0000313" key="3">
    <source>
        <dbReference type="Proteomes" id="UP000824260"/>
    </source>
</evidence>
<dbReference type="PANTHER" id="PTHR36440">
    <property type="entry name" value="PUTATIVE (AFU_ORTHOLOGUE AFUA_8G07350)-RELATED"/>
    <property type="match status" value="1"/>
</dbReference>
<dbReference type="SUPFAM" id="SSF51182">
    <property type="entry name" value="RmlC-like cupins"/>
    <property type="match status" value="1"/>
</dbReference>
<protein>
    <submittedName>
        <fullName evidence="2">Cupin domain-containing protein</fullName>
    </submittedName>
</protein>
<dbReference type="InterPro" id="IPR013096">
    <property type="entry name" value="Cupin_2"/>
</dbReference>
<dbReference type="Pfam" id="PF07883">
    <property type="entry name" value="Cupin_2"/>
    <property type="match status" value="1"/>
</dbReference>
<evidence type="ECO:0000259" key="1">
    <source>
        <dbReference type="Pfam" id="PF07883"/>
    </source>
</evidence>
<dbReference type="AlphaFoldDB" id="A0A9D0ZKQ1"/>
<accession>A0A9D0ZKQ1</accession>